<name>A0A2U8DZF3_9BACT</name>
<protein>
    <submittedName>
        <fullName evidence="1">Uncharacterized protein</fullName>
    </submittedName>
</protein>
<sequence>MEDLAAYRQILRALPEGEKACGFTCGRDELLAWPPTELFQFAQDTDAWHGDLASLLPPVTREDTIMGARAAVSGLHHYAAYLYVSGNEATRADDLKGVYKGFFFAMQIVQYLRSGTYSKTKKDLLALLSGDEAELLRCGMDPVYYDEQKALNPDLLFQRMLSWTGGTMRELAQKIGTREK</sequence>
<evidence type="ECO:0000313" key="2">
    <source>
        <dbReference type="Proteomes" id="UP000244896"/>
    </source>
</evidence>
<gene>
    <name evidence="1" type="ORF">CKA38_00805</name>
</gene>
<evidence type="ECO:0000313" key="1">
    <source>
        <dbReference type="EMBL" id="AWI07993.1"/>
    </source>
</evidence>
<keyword evidence="2" id="KW-1185">Reference proteome</keyword>
<dbReference type="AlphaFoldDB" id="A0A2U8DZF3"/>
<dbReference type="Proteomes" id="UP000244896">
    <property type="component" value="Chromosome"/>
</dbReference>
<dbReference type="EMBL" id="CP023004">
    <property type="protein sequence ID" value="AWI07993.1"/>
    <property type="molecule type" value="Genomic_DNA"/>
</dbReference>
<organism evidence="1 2">
    <name type="scientific">Ereboglobus luteus</name>
    <dbReference type="NCBI Taxonomy" id="1796921"/>
    <lineage>
        <taxon>Bacteria</taxon>
        <taxon>Pseudomonadati</taxon>
        <taxon>Verrucomicrobiota</taxon>
        <taxon>Opitutia</taxon>
        <taxon>Opitutales</taxon>
        <taxon>Opitutaceae</taxon>
        <taxon>Ereboglobus</taxon>
    </lineage>
</organism>
<proteinExistence type="predicted"/>
<accession>A0A2U8DZF3</accession>
<reference evidence="1 2" key="1">
    <citation type="journal article" date="2018" name="Syst. Appl. Microbiol.">
        <title>Ereboglobus luteus gen. nov. sp. nov. from cockroach guts, and new insights into the oxygen relationship of the genera Opitutus and Didymococcus (Verrucomicrobia: Opitutaceae).</title>
        <authorList>
            <person name="Tegtmeier D."/>
            <person name="Belitz A."/>
            <person name="Radek R."/>
            <person name="Heimerl T."/>
            <person name="Brune A."/>
        </authorList>
    </citation>
    <scope>NUCLEOTIDE SEQUENCE [LARGE SCALE GENOMIC DNA]</scope>
    <source>
        <strain evidence="1 2">Ho45</strain>
    </source>
</reference>
<dbReference type="KEGG" id="elut:CKA38_00805"/>